<dbReference type="Pfam" id="PF04168">
    <property type="entry name" value="Alpha-E"/>
    <property type="match status" value="1"/>
</dbReference>
<protein>
    <submittedName>
        <fullName evidence="3">Uncharacterized protein</fullName>
    </submittedName>
</protein>
<dbReference type="Proteomes" id="UP000019063">
    <property type="component" value="Unassembled WGS sequence"/>
</dbReference>
<dbReference type="InterPro" id="IPR051680">
    <property type="entry name" value="ATP-dep_Glu-Cys_Ligase-2"/>
</dbReference>
<dbReference type="eggNOG" id="COG2307">
    <property type="taxonomic scope" value="Bacteria"/>
</dbReference>
<dbReference type="STRING" id="1379903.ATO8_00520"/>
<dbReference type="Pfam" id="PF14403">
    <property type="entry name" value="CP_ATPgrasp_2"/>
    <property type="match status" value="1"/>
</dbReference>
<gene>
    <name evidence="3" type="ORF">ATO8_00520</name>
</gene>
<dbReference type="RefSeq" id="WP_043841177.1">
    <property type="nucleotide sequence ID" value="NZ_AQQW01000001.1"/>
</dbReference>
<feature type="domain" description="Circularly permuted ATP-grasp type 2" evidence="2">
    <location>
        <begin position="93"/>
        <end position="471"/>
    </location>
</feature>
<organism evidence="3 4">
    <name type="scientific">Roseivivax marinus</name>
    <dbReference type="NCBI Taxonomy" id="1379903"/>
    <lineage>
        <taxon>Bacteria</taxon>
        <taxon>Pseudomonadati</taxon>
        <taxon>Pseudomonadota</taxon>
        <taxon>Alphaproteobacteria</taxon>
        <taxon>Rhodobacterales</taxon>
        <taxon>Roseobacteraceae</taxon>
        <taxon>Roseivivax</taxon>
    </lineage>
</organism>
<dbReference type="InterPro" id="IPR007296">
    <property type="entry name" value="DUF403"/>
</dbReference>
<evidence type="ECO:0000313" key="4">
    <source>
        <dbReference type="Proteomes" id="UP000019063"/>
    </source>
</evidence>
<dbReference type="PANTHER" id="PTHR34595">
    <property type="entry name" value="BLR5612 PROTEIN"/>
    <property type="match status" value="1"/>
</dbReference>
<comment type="caution">
    <text evidence="3">The sequence shown here is derived from an EMBL/GenBank/DDBJ whole genome shotgun (WGS) entry which is preliminary data.</text>
</comment>
<accession>W4HNM1</accession>
<feature type="domain" description="DUF403" evidence="1">
    <location>
        <begin position="519"/>
        <end position="798"/>
    </location>
</feature>
<evidence type="ECO:0000259" key="2">
    <source>
        <dbReference type="Pfam" id="PF14403"/>
    </source>
</evidence>
<evidence type="ECO:0000313" key="3">
    <source>
        <dbReference type="EMBL" id="ETW14347.1"/>
    </source>
</evidence>
<reference evidence="3 4" key="1">
    <citation type="journal article" date="2014" name="Antonie Van Leeuwenhoek">
        <title>Roseivivax atlanticus sp. nov., isolated from surface seawater of the Atlantic Ocean.</title>
        <authorList>
            <person name="Li G."/>
            <person name="Lai Q."/>
            <person name="Liu X."/>
            <person name="Sun F."/>
            <person name="Shao Z."/>
        </authorList>
    </citation>
    <scope>NUCLEOTIDE SEQUENCE [LARGE SCALE GENOMIC DNA]</scope>
    <source>
        <strain evidence="3 4">22II-s10s</strain>
    </source>
</reference>
<dbReference type="EMBL" id="AQQW01000001">
    <property type="protein sequence ID" value="ETW14347.1"/>
    <property type="molecule type" value="Genomic_DNA"/>
</dbReference>
<evidence type="ECO:0000259" key="1">
    <source>
        <dbReference type="Pfam" id="PF04168"/>
    </source>
</evidence>
<dbReference type="AlphaFoldDB" id="W4HNM1"/>
<dbReference type="SUPFAM" id="SSF56059">
    <property type="entry name" value="Glutathione synthetase ATP-binding domain-like"/>
    <property type="match status" value="1"/>
</dbReference>
<dbReference type="eggNOG" id="COG2308">
    <property type="taxonomic scope" value="Bacteria"/>
</dbReference>
<name>W4HNM1_9RHOB</name>
<dbReference type="PANTHER" id="PTHR34595:SF2">
    <property type="entry name" value="BLR2978 PROTEIN"/>
    <property type="match status" value="1"/>
</dbReference>
<proteinExistence type="predicted"/>
<sequence length="800" mass="87231">MDKTAPAAAEDAVARLVRGYAPPAGVADEMLDAAGQVRPVWRPFLDRFAHLSAEDLSRRFARGDHYLRDAGIFHRQVDEGGASERDWPLSHVPVLLEEADWTRIKTAVIQRVDLLESVLADLYGAGWLVREGVLPAELVAGNPAFLRPMVGVRPASGHYLHFAAFEIGRAPDGSWFVLGDRTEAPSGAGFALENRVATMRVFSDPFDHDRVHRLAGFFGGFRDALGASARALEGRMAILTPGLGTETYDEHAYIARYLGMMLLEGEDLTVVGGRVMVRTVAGLKPISVLWRRLDSAFADPLELDDRSALGTPGLVSAMRAGNVCMANALGAGLVQTRALLAFLPRISEYLTGAPLEMPNIATWWCGQRREREYVIGQHARMMVGPALSQELPFEATGDTLIAGRFQDGRDADPAAWIEKHGRDLVGQEAVNLSTTPVWEDGAFRPRPVMIRVFAARTASGWKVMPGGFARIGASEDATALSLRRGGRVADVWVVSPDTVPTESLTRSDGPFRRAADSLLPARAADNLMWLGRYVERAEHMIRLLRAYHLRLAETGRADDPRVERIGAHLEALGVPREIAAKGAVSETLDAAIRAASKVRDRFSVDGWAALRDLRADLADHSARLTPGDEAARALSELLRGTAGFAGLVHDNMYRFVGWRFLSIGRALERAAGMIATLRDFADAEAPEGCLDAAVEVGDSVMTHRRRYQIETNRETVIDLLALDARNPRSIHFQIALIRRLAADLPGAEVSGALSEPMRAILRIETQLATAEPSELDDRALRKLARGVAGISERLTAAHLS</sequence>
<dbReference type="InterPro" id="IPR025841">
    <property type="entry name" value="CP_ATPgrasp_2"/>
</dbReference>
<dbReference type="PATRIC" id="fig|1317118.6.peg.107"/>
<dbReference type="Gene3D" id="3.40.50.11290">
    <property type="match status" value="1"/>
</dbReference>
<keyword evidence="4" id="KW-1185">Reference proteome</keyword>